<accession>A0AAN9A7M5</accession>
<protein>
    <submittedName>
        <fullName evidence="1">Uncharacterized protein</fullName>
    </submittedName>
</protein>
<sequence length="197" mass="22086">MPYRTIKIGESAFRPKPATFSSSTGSQSKWSVIHALDRLDVNDDRPDANSQPPNKPVVKNVMDKLSTIIAIKHIPFVFLVGDLPAYVLITQLKAANPNNFHDLVSFLRPFYTQCVMMSTIYKHYKGSELEEVLVAGGVIADDSVEHALKGKHYKKGLYCLRFMYEALISQLMQGSLAFDLSDETKKNLEILSDMSQS</sequence>
<evidence type="ECO:0000313" key="1">
    <source>
        <dbReference type="EMBL" id="KAK7083811.1"/>
    </source>
</evidence>
<evidence type="ECO:0000313" key="2">
    <source>
        <dbReference type="Proteomes" id="UP001381693"/>
    </source>
</evidence>
<organism evidence="1 2">
    <name type="scientific">Halocaridina rubra</name>
    <name type="common">Hawaiian red shrimp</name>
    <dbReference type="NCBI Taxonomy" id="373956"/>
    <lineage>
        <taxon>Eukaryota</taxon>
        <taxon>Metazoa</taxon>
        <taxon>Ecdysozoa</taxon>
        <taxon>Arthropoda</taxon>
        <taxon>Crustacea</taxon>
        <taxon>Multicrustacea</taxon>
        <taxon>Malacostraca</taxon>
        <taxon>Eumalacostraca</taxon>
        <taxon>Eucarida</taxon>
        <taxon>Decapoda</taxon>
        <taxon>Pleocyemata</taxon>
        <taxon>Caridea</taxon>
        <taxon>Atyoidea</taxon>
        <taxon>Atyidae</taxon>
        <taxon>Halocaridina</taxon>
    </lineage>
</organism>
<reference evidence="1 2" key="1">
    <citation type="submission" date="2023-11" db="EMBL/GenBank/DDBJ databases">
        <title>Halocaridina rubra genome assembly.</title>
        <authorList>
            <person name="Smith C."/>
        </authorList>
    </citation>
    <scope>NUCLEOTIDE SEQUENCE [LARGE SCALE GENOMIC DNA]</scope>
    <source>
        <strain evidence="1">EP-1</strain>
        <tissue evidence="1">Whole</tissue>
    </source>
</reference>
<dbReference type="EMBL" id="JAXCGZ010002519">
    <property type="protein sequence ID" value="KAK7083811.1"/>
    <property type="molecule type" value="Genomic_DNA"/>
</dbReference>
<proteinExistence type="predicted"/>
<comment type="caution">
    <text evidence="1">The sequence shown here is derived from an EMBL/GenBank/DDBJ whole genome shotgun (WGS) entry which is preliminary data.</text>
</comment>
<keyword evidence="2" id="KW-1185">Reference proteome</keyword>
<name>A0AAN9A7M5_HALRR</name>
<dbReference type="AlphaFoldDB" id="A0AAN9A7M5"/>
<dbReference type="Proteomes" id="UP001381693">
    <property type="component" value="Unassembled WGS sequence"/>
</dbReference>
<gene>
    <name evidence="1" type="ORF">SK128_007703</name>
</gene>